<keyword evidence="1" id="KW-0472">Membrane</keyword>
<feature type="transmembrane region" description="Helical" evidence="1">
    <location>
        <begin position="20"/>
        <end position="39"/>
    </location>
</feature>
<proteinExistence type="predicted"/>
<name>A0A420B772_SPHD1</name>
<dbReference type="EMBL" id="RAPY01000002">
    <property type="protein sequence ID" value="RKE52498.1"/>
    <property type="molecule type" value="Genomic_DNA"/>
</dbReference>
<evidence type="ECO:0000256" key="1">
    <source>
        <dbReference type="SAM" id="Phobius"/>
    </source>
</evidence>
<gene>
    <name evidence="2" type="ORF">DFQ12_2738</name>
</gene>
<comment type="caution">
    <text evidence="2">The sequence shown here is derived from an EMBL/GenBank/DDBJ whole genome shotgun (WGS) entry which is preliminary data.</text>
</comment>
<organism evidence="2 3">
    <name type="scientific">Sphingobacterium detergens</name>
    <dbReference type="NCBI Taxonomy" id="1145106"/>
    <lineage>
        <taxon>Bacteria</taxon>
        <taxon>Pseudomonadati</taxon>
        <taxon>Bacteroidota</taxon>
        <taxon>Sphingobacteriia</taxon>
        <taxon>Sphingobacteriales</taxon>
        <taxon>Sphingobacteriaceae</taxon>
        <taxon>Sphingobacterium</taxon>
    </lineage>
</organism>
<dbReference type="AlphaFoldDB" id="A0A420B772"/>
<sequence length="52" mass="5784">MRTISTYGVISKYGHTVQLSLNILLNSSSYLFVPVMTMLSKRKPKLLTLAAP</sequence>
<evidence type="ECO:0000313" key="2">
    <source>
        <dbReference type="EMBL" id="RKE52498.1"/>
    </source>
</evidence>
<dbReference type="Proteomes" id="UP000286246">
    <property type="component" value="Unassembled WGS sequence"/>
</dbReference>
<keyword evidence="1" id="KW-1133">Transmembrane helix</keyword>
<keyword evidence="3" id="KW-1185">Reference proteome</keyword>
<evidence type="ECO:0000313" key="3">
    <source>
        <dbReference type="Proteomes" id="UP000286246"/>
    </source>
</evidence>
<reference evidence="2 3" key="1">
    <citation type="submission" date="2018-09" db="EMBL/GenBank/DDBJ databases">
        <title>Genomic Encyclopedia of Type Strains, Phase III (KMG-III): the genomes of soil and plant-associated and newly described type strains.</title>
        <authorList>
            <person name="Whitman W."/>
        </authorList>
    </citation>
    <scope>NUCLEOTIDE SEQUENCE [LARGE SCALE GENOMIC DNA]</scope>
    <source>
        <strain evidence="2 3">CECT 7938</strain>
    </source>
</reference>
<keyword evidence="1" id="KW-0812">Transmembrane</keyword>
<protein>
    <submittedName>
        <fullName evidence="2">Uncharacterized protein</fullName>
    </submittedName>
</protein>
<accession>A0A420B772</accession>